<feature type="compositionally biased region" description="Basic and acidic residues" evidence="1">
    <location>
        <begin position="149"/>
        <end position="166"/>
    </location>
</feature>
<feature type="compositionally biased region" description="Basic and acidic residues" evidence="1">
    <location>
        <begin position="25"/>
        <end position="45"/>
    </location>
</feature>
<feature type="compositionally biased region" description="Pro residues" evidence="1">
    <location>
        <begin position="109"/>
        <end position="118"/>
    </location>
</feature>
<name>A0A8H5CYI5_9AGAR</name>
<sequence length="244" mass="26501">MDFLKNLTHDDTKPEGQSKPAPTQSHEEQTDNLLERFANKLHIPETPELTQPPPPPPAPEDKSLFEKLGDQLSGEDTKPPTPPQTAKHGHESIFNKIGDAVDNLSGKPASPPPPPPAPAKSENIFDKIGDAFSGERQHAPPPPPPKPEGIFDKISDALRGGKHEQPQKPQTLGDKIGDKVNNAFGGGARGEAQEDHLDKAIDFVQEHVLKEGAQSNESAFEQAKDERIAGVLRHVIGKEKKDNE</sequence>
<dbReference type="OrthoDB" id="3050608at2759"/>
<reference evidence="2 3" key="1">
    <citation type="journal article" date="2020" name="ISME J.">
        <title>Uncovering the hidden diversity of litter-decomposition mechanisms in mushroom-forming fungi.</title>
        <authorList>
            <person name="Floudas D."/>
            <person name="Bentzer J."/>
            <person name="Ahren D."/>
            <person name="Johansson T."/>
            <person name="Persson P."/>
            <person name="Tunlid A."/>
        </authorList>
    </citation>
    <scope>NUCLEOTIDE SEQUENCE [LARGE SCALE GENOMIC DNA]</scope>
    <source>
        <strain evidence="2 3">CBS 146.42</strain>
    </source>
</reference>
<dbReference type="PANTHER" id="PTHR40462">
    <property type="entry name" value="CHROMOSOME 1, WHOLE GENOME SHOTGUN SEQUENCE"/>
    <property type="match status" value="1"/>
</dbReference>
<feature type="compositionally biased region" description="Basic and acidic residues" evidence="1">
    <location>
        <begin position="7"/>
        <end position="16"/>
    </location>
</feature>
<evidence type="ECO:0000313" key="3">
    <source>
        <dbReference type="Proteomes" id="UP000559027"/>
    </source>
</evidence>
<comment type="caution">
    <text evidence="2">The sequence shown here is derived from an EMBL/GenBank/DDBJ whole genome shotgun (WGS) entry which is preliminary data.</text>
</comment>
<protein>
    <submittedName>
        <fullName evidence="2">Uncharacterized protein</fullName>
    </submittedName>
</protein>
<feature type="compositionally biased region" description="Basic and acidic residues" evidence="1">
    <location>
        <begin position="59"/>
        <end position="69"/>
    </location>
</feature>
<dbReference type="Proteomes" id="UP000559027">
    <property type="component" value="Unassembled WGS sequence"/>
</dbReference>
<organism evidence="2 3">
    <name type="scientific">Leucocoprinus leucothites</name>
    <dbReference type="NCBI Taxonomy" id="201217"/>
    <lineage>
        <taxon>Eukaryota</taxon>
        <taxon>Fungi</taxon>
        <taxon>Dikarya</taxon>
        <taxon>Basidiomycota</taxon>
        <taxon>Agaricomycotina</taxon>
        <taxon>Agaricomycetes</taxon>
        <taxon>Agaricomycetidae</taxon>
        <taxon>Agaricales</taxon>
        <taxon>Agaricineae</taxon>
        <taxon>Agaricaceae</taxon>
        <taxon>Leucocoprinus</taxon>
    </lineage>
</organism>
<evidence type="ECO:0000313" key="2">
    <source>
        <dbReference type="EMBL" id="KAF5349486.1"/>
    </source>
</evidence>
<dbReference type="AlphaFoldDB" id="A0A8H5CYI5"/>
<proteinExistence type="predicted"/>
<evidence type="ECO:0000256" key="1">
    <source>
        <dbReference type="SAM" id="MobiDB-lite"/>
    </source>
</evidence>
<feature type="region of interest" description="Disordered" evidence="1">
    <location>
        <begin position="1"/>
        <end position="191"/>
    </location>
</feature>
<keyword evidence="3" id="KW-1185">Reference proteome</keyword>
<gene>
    <name evidence="2" type="ORF">D9756_008919</name>
</gene>
<feature type="compositionally biased region" description="Basic and acidic residues" evidence="1">
    <location>
        <begin position="123"/>
        <end position="138"/>
    </location>
</feature>
<dbReference type="PANTHER" id="PTHR40462:SF1">
    <property type="entry name" value="EXPRESSED PROTEIN"/>
    <property type="match status" value="1"/>
</dbReference>
<dbReference type="EMBL" id="JAACJO010000016">
    <property type="protein sequence ID" value="KAF5349486.1"/>
    <property type="molecule type" value="Genomic_DNA"/>
</dbReference>
<accession>A0A8H5CYI5</accession>